<feature type="domain" description="NBAS subunit of NRZ tethering complex C-terminal" evidence="8">
    <location>
        <begin position="1977"/>
        <end position="2101"/>
    </location>
</feature>
<reference evidence="9 10" key="1">
    <citation type="submission" date="2024-02" db="EMBL/GenBank/DDBJ databases">
        <title>Chromosome-level genome assembly of the Eurasian Minnow (Phoxinus phoxinus).</title>
        <authorList>
            <person name="Oriowo T.O."/>
            <person name="Martin S."/>
            <person name="Stange M."/>
            <person name="Chrysostomakis Y."/>
            <person name="Brown T."/>
            <person name="Winkler S."/>
            <person name="Kukowka S."/>
            <person name="Myers E.W."/>
            <person name="Bohne A."/>
        </authorList>
    </citation>
    <scope>NUCLEOTIDE SEQUENCE [LARGE SCALE GENOMIC DNA]</scope>
    <source>
        <strain evidence="9">ZFMK-TIS-60720</strain>
        <tissue evidence="9">Whole Organism</tissue>
    </source>
</reference>
<evidence type="ECO:0000313" key="9">
    <source>
        <dbReference type="EMBL" id="KAK7150184.1"/>
    </source>
</evidence>
<accession>A0AAN9H607</accession>
<evidence type="ECO:0008006" key="11">
    <source>
        <dbReference type="Google" id="ProtNLM"/>
    </source>
</evidence>
<organism evidence="9 10">
    <name type="scientific">Phoxinus phoxinus</name>
    <name type="common">Eurasian minnow</name>
    <dbReference type="NCBI Taxonomy" id="58324"/>
    <lineage>
        <taxon>Eukaryota</taxon>
        <taxon>Metazoa</taxon>
        <taxon>Chordata</taxon>
        <taxon>Craniata</taxon>
        <taxon>Vertebrata</taxon>
        <taxon>Euteleostomi</taxon>
        <taxon>Actinopterygii</taxon>
        <taxon>Neopterygii</taxon>
        <taxon>Teleostei</taxon>
        <taxon>Ostariophysi</taxon>
        <taxon>Cypriniformes</taxon>
        <taxon>Leuciscidae</taxon>
        <taxon>Phoxininae</taxon>
        <taxon>Phoxinus</taxon>
    </lineage>
</organism>
<sequence>MAGDITLEDEEDNILYDLLVNTEWPSETDTQIRGLKEHSSSLVAKAVTGPFRFILHYLWYSPSSSTLPPGLVRLATKQLSWQLVLASNGKLLAVVQDQCVEIRSARDDFGSIIGKCQVPKDPHAHWRRAAWSHDCALLAYADSTGTVRVFDLMGSELFVIPPAMSFPGDFSYAAAGLMFLEYAASAQWSAELLVITYSGQLRSYLVSVGTNQAFQENHTFSFSGHYSSGITSAIYHPGHRLLLVGGCESGDSGVSRASRRGITAWRVLSGSPHYKQHTSHEEDVPASQRRGFFRVPSFRLFSRRTSEQDGVFRMSLSPDSTVLAVIHFSGSLSLWDIPSFRLRGSWKQEEQPGFDEINPEWKTSLEKRKKIKDKEQYQSLLDVSWWSETALILARCSGALTVSSGRTLRNLLGKSCEWFEPSPRVTSAHDLGFLSLECEVKLAHKRSRVTGDEDDGEDDSDSDEETSAKARYFGYVKQGLYYVTEMERFSPPRKRPRTVLKNYRLVSLRSTTPEELYQRKIDNEEYGEALSLAQAYGLDSDLVYQRQWRKSTVSIASIQDYLSKIKKRSWVLHECVERVPENVDAAKELLKYGLKGTDLEALIAIGGGEDRGRFILPGDLDLDDAPYEEFLSVEEEMEQRKEREAKKRQELLKKVEFSKLTLEQKELCRSRLKLLCYLDRLATYEEILGGPHAAEQRFDAEFFKKFRNQNIVLSARTYARESNVQALDILFTYHGSEMLQHRLAILCNFPETTSPHEYSDLLPKAGVDKKGNLALIPWEESRHRELDWCEVPECRGVVEPSPVDDCHFFYEEQPELQRFRSCKPSITLLTGWYLTRAQDIESHSHQVDCSLSLVRLGKEQNIPGLEVLCDDLVTMETLVYETSCDLSLTLKELQQLRDIDKLRLLMKNSSEDRYVRNVFQWMVPFLHRCEGRRVGSASSLLREFLVTLARENLTLPLQIFQHSKPHCHPKILGDSDQLMSVALECIYSCERDDQLALCYDILECLPERGSGPETDTTKALHDQVDTLEKHLSVAEVLEKQGLQKPISFVRNSQSSKEEAYQLMVRLTRYTGRRNPPASEAVWRSLLQDLLDMQQKVYTCLEPETCHQVFVESLLCSGREENVRLAGQLMHCSAVSEDTPVSVAFRGKAPGRVSYIRSVELVLAAAREYFNSSSTLTDPCMNLARSCLLLITDCPSLVQEELDLISALSRLEQFRVKVLPAQVRQRTDRLSLIKECISQCPTAYRQSTLLLSVARLLRVAGEDEARRKGQVLTLLAEQALHGQDFKASYIHCQDLMSAGYSDGWGVCAQLGQCETYSQLSARQELMAFSLTHCPPSRIQTLLAASSSLQTQVLYQAVNYKIDPSEARRTGSEPSAQAGAVPGSVYPTDLLHRTTARTIEVLTSTSVSTRAALTAVSDSQWWRESLSLLRPLHGQAADRSRTGSANQNADLERQGCSPFYEELFDDPYVNTCEDVYSSYVYTPQEDFAEVLLRTGKLAETNSEGQNLFPATEVLLQLASDALPRDMTLALAYLLALPQVLDANVCFEKQPPSALSLQLAAYFYSLQIYSRLAPCFRDTCSPLYRADPRVLMRLVAKHVTDRAGCSWDAEELPALIGQLQLYSERLTDFTQAQVLQGLGRGVDVQRFSSDNQYKKETILGLAETLDESVYGISRSLAHRYSIPLWEVHMTHLEFLFTDSGLSTRNIEGRMEALGLFETLKSDPESFYTHMTKYVYPSIAGSDQLRILFYFTLLENCGCANCFPQSAMKPDTHIKLLKKLKAVAVGLDYKKLTDEDSDPLKALEPILTGQNVLPISKLAPRIPQKGEPLTSSAVQATWLLKLFWEGDQHLLKKAPQSDHDFLHAYDTCAKYFDRLLPVDFVNFLDAVTFSPEAANKLSAEARLEITKRAQKALKGISDKSKKKGNDDRSESSASSFDSALSHVQQSLAHLQTLSLSFTVALKTSQEERLRKYSSVYDLSRSERSKVRQLAVTMATDGQPLERIAQLLAVAVGTSDLSPNSIVRDAVELIVTALSGDEDALKDYADPLKVLEGVVAAVHTNVQSGGNLVTSEDMLAWLRPFCGDDAKPVRPRIEVLQILEHSFSLSDRDIHLLVFFRSQAVLKACWPNRECEMKDVENEDQRNSLFLELLESSDKWEEFQHLMLLLQAWPPMTDKSRLETEQNPCVCLTSALLTHSSSFSQINIGNEVLTMCRSLYPTKHKLNPQCIGNVCSLLLDAGLTLPALKLMTESEDERLHKLTQDQIRNITDVTEEVCDAELLSLLLNAGMLISCVDTALYSSLVSHMLAQGVWDVEKAARDLHQAGHRAQAGSLLLSYRGSHPGQLTFNSALAVIRTWL</sequence>
<dbReference type="InterPro" id="IPR013244">
    <property type="entry name" value="Sec39_domain"/>
</dbReference>
<dbReference type="InterPro" id="IPR015943">
    <property type="entry name" value="WD40/YVTN_repeat-like_dom_sf"/>
</dbReference>
<dbReference type="SMART" id="SM00320">
    <property type="entry name" value="WD40"/>
    <property type="match status" value="3"/>
</dbReference>
<evidence type="ECO:0000313" key="10">
    <source>
        <dbReference type="Proteomes" id="UP001364617"/>
    </source>
</evidence>
<dbReference type="PANTHER" id="PTHR15922">
    <property type="entry name" value="NEUROBLASTOMA-AMPLIFIED SEQUENCE"/>
    <property type="match status" value="1"/>
</dbReference>
<feature type="domain" description="Neuroblastoma-amplified sequence N-terminal" evidence="7">
    <location>
        <begin position="81"/>
        <end position="361"/>
    </location>
</feature>
<dbReference type="Gene3D" id="2.130.10.10">
    <property type="entry name" value="YVTN repeat-like/Quinoprotein amine dehydrogenase"/>
    <property type="match status" value="1"/>
</dbReference>
<feature type="region of interest" description="Disordered" evidence="5">
    <location>
        <begin position="1910"/>
        <end position="1929"/>
    </location>
</feature>
<evidence type="ECO:0000256" key="2">
    <source>
        <dbReference type="ARBA" id="ARBA00022448"/>
    </source>
</evidence>
<dbReference type="Pfam" id="PF22913">
    <property type="entry name" value="NBAS_11th"/>
    <property type="match status" value="1"/>
</dbReference>
<dbReference type="PANTHER" id="PTHR15922:SF2">
    <property type="entry name" value="NBAS SUBUNIT OF NRZ TETHERING COMPLEX"/>
    <property type="match status" value="1"/>
</dbReference>
<dbReference type="Pfam" id="PF08314">
    <property type="entry name" value="Sec39"/>
    <property type="match status" value="2"/>
</dbReference>
<keyword evidence="4" id="KW-0653">Protein transport</keyword>
<dbReference type="Pfam" id="PF15492">
    <property type="entry name" value="Nbas_N"/>
    <property type="match status" value="1"/>
</dbReference>
<dbReference type="SUPFAM" id="SSF50978">
    <property type="entry name" value="WD40 repeat-like"/>
    <property type="match status" value="1"/>
</dbReference>
<gene>
    <name evidence="9" type="ORF">R3I93_011445</name>
</gene>
<evidence type="ECO:0000259" key="8">
    <source>
        <dbReference type="Pfam" id="PF22913"/>
    </source>
</evidence>
<dbReference type="GO" id="GO:0000149">
    <property type="term" value="F:SNARE binding"/>
    <property type="evidence" value="ECO:0007669"/>
    <property type="project" value="TreeGrafter"/>
</dbReference>
<dbReference type="EMBL" id="JAYKXH010000012">
    <property type="protein sequence ID" value="KAK7150184.1"/>
    <property type="molecule type" value="Genomic_DNA"/>
</dbReference>
<evidence type="ECO:0000256" key="5">
    <source>
        <dbReference type="SAM" id="MobiDB-lite"/>
    </source>
</evidence>
<protein>
    <recommendedName>
        <fullName evidence="11">Neuroblastoma-amplified sequence</fullName>
    </recommendedName>
</protein>
<evidence type="ECO:0000259" key="6">
    <source>
        <dbReference type="Pfam" id="PF08314"/>
    </source>
</evidence>
<dbReference type="InterPro" id="IPR036322">
    <property type="entry name" value="WD40_repeat_dom_sf"/>
</dbReference>
<feature type="domain" description="Sec39" evidence="6">
    <location>
        <begin position="712"/>
        <end position="989"/>
    </location>
</feature>
<dbReference type="GO" id="GO:0015031">
    <property type="term" value="P:protein transport"/>
    <property type="evidence" value="ECO:0007669"/>
    <property type="project" value="UniProtKB-KW"/>
</dbReference>
<dbReference type="Proteomes" id="UP001364617">
    <property type="component" value="Unassembled WGS sequence"/>
</dbReference>
<dbReference type="GO" id="GO:0070939">
    <property type="term" value="C:Dsl1/NZR complex"/>
    <property type="evidence" value="ECO:0007669"/>
    <property type="project" value="TreeGrafter"/>
</dbReference>
<dbReference type="InterPro" id="IPR054751">
    <property type="entry name" value="NBAS_C"/>
</dbReference>
<evidence type="ECO:0000259" key="7">
    <source>
        <dbReference type="Pfam" id="PF15492"/>
    </source>
</evidence>
<keyword evidence="2" id="KW-0813">Transport</keyword>
<name>A0AAN9H607_9TELE</name>
<feature type="domain" description="Sec39" evidence="6">
    <location>
        <begin position="1016"/>
        <end position="1351"/>
    </location>
</feature>
<dbReference type="GO" id="GO:0006890">
    <property type="term" value="P:retrograde vesicle-mediated transport, Golgi to endoplasmic reticulum"/>
    <property type="evidence" value="ECO:0007669"/>
    <property type="project" value="InterPro"/>
</dbReference>
<keyword evidence="10" id="KW-1185">Reference proteome</keyword>
<evidence type="ECO:0000256" key="4">
    <source>
        <dbReference type="ARBA" id="ARBA00022927"/>
    </source>
</evidence>
<evidence type="ECO:0000256" key="1">
    <source>
        <dbReference type="ARBA" id="ARBA00004240"/>
    </source>
</evidence>
<proteinExistence type="predicted"/>
<dbReference type="InterPro" id="IPR029145">
    <property type="entry name" value="NBAS_N"/>
</dbReference>
<dbReference type="InterPro" id="IPR001680">
    <property type="entry name" value="WD40_rpt"/>
</dbReference>
<keyword evidence="3" id="KW-0256">Endoplasmic reticulum</keyword>
<comment type="caution">
    <text evidence="9">The sequence shown here is derived from an EMBL/GenBank/DDBJ whole genome shotgun (WGS) entry which is preliminary data.</text>
</comment>
<evidence type="ECO:0000256" key="3">
    <source>
        <dbReference type="ARBA" id="ARBA00022824"/>
    </source>
</evidence>
<comment type="subcellular location">
    <subcellularLocation>
        <location evidence="1">Endoplasmic reticulum</location>
    </subcellularLocation>
</comment>
<feature type="compositionally biased region" description="Basic and acidic residues" evidence="5">
    <location>
        <begin position="1912"/>
        <end position="1926"/>
    </location>
</feature>